<dbReference type="Proteomes" id="UP000000268">
    <property type="component" value="Chromosome"/>
</dbReference>
<organism evidence="1 2">
    <name type="scientific">Acaryochloris marina (strain MBIC 11017)</name>
    <dbReference type="NCBI Taxonomy" id="329726"/>
    <lineage>
        <taxon>Bacteria</taxon>
        <taxon>Bacillati</taxon>
        <taxon>Cyanobacteriota</taxon>
        <taxon>Cyanophyceae</taxon>
        <taxon>Acaryochloridales</taxon>
        <taxon>Acaryochloridaceae</taxon>
        <taxon>Acaryochloris</taxon>
    </lineage>
</organism>
<dbReference type="HOGENOM" id="CLU_3245584_0_0_3"/>
<gene>
    <name evidence="1" type="ordered locus">AM1_1307</name>
</gene>
<sequence length="42" mass="4824">MNVIATYRVMLSPPLATQYFFTTAQPSGDWNKTDLRLGFTNR</sequence>
<dbReference type="AlphaFoldDB" id="B0C5A1"/>
<evidence type="ECO:0000313" key="2">
    <source>
        <dbReference type="Proteomes" id="UP000000268"/>
    </source>
</evidence>
<keyword evidence="2" id="KW-1185">Reference proteome</keyword>
<proteinExistence type="predicted"/>
<accession>B0C5A1</accession>
<dbReference type="EMBL" id="CP000828">
    <property type="protein sequence ID" value="ABW26341.1"/>
    <property type="molecule type" value="Genomic_DNA"/>
</dbReference>
<evidence type="ECO:0000313" key="1">
    <source>
        <dbReference type="EMBL" id="ABW26341.1"/>
    </source>
</evidence>
<protein>
    <submittedName>
        <fullName evidence="1">Uncharacterized protein</fullName>
    </submittedName>
</protein>
<dbReference type="KEGG" id="amr:AM1_1307"/>
<reference evidence="1 2" key="1">
    <citation type="journal article" date="2008" name="Proc. Natl. Acad. Sci. U.S.A.">
        <title>Niche adaptation and genome expansion in the chlorophyll d-producing cyanobacterium Acaryochloris marina.</title>
        <authorList>
            <person name="Swingley W.D."/>
            <person name="Chen M."/>
            <person name="Cheung P.C."/>
            <person name="Conrad A.L."/>
            <person name="Dejesa L.C."/>
            <person name="Hao J."/>
            <person name="Honchak B.M."/>
            <person name="Karbach L.E."/>
            <person name="Kurdoglu A."/>
            <person name="Lahiri S."/>
            <person name="Mastrian S.D."/>
            <person name="Miyashita H."/>
            <person name="Page L."/>
            <person name="Ramakrishna P."/>
            <person name="Satoh S."/>
            <person name="Sattley W.M."/>
            <person name="Shimada Y."/>
            <person name="Taylor H.L."/>
            <person name="Tomo T."/>
            <person name="Tsuchiya T."/>
            <person name="Wang Z.T."/>
            <person name="Raymond J."/>
            <person name="Mimuro M."/>
            <person name="Blankenship R.E."/>
            <person name="Touchman J.W."/>
        </authorList>
    </citation>
    <scope>NUCLEOTIDE SEQUENCE [LARGE SCALE GENOMIC DNA]</scope>
    <source>
        <strain evidence="2">MBIC 11017</strain>
    </source>
</reference>
<dbReference type="STRING" id="329726.AM1_1307"/>
<name>B0C5A1_ACAM1</name>